<evidence type="ECO:0000313" key="2">
    <source>
        <dbReference type="Proteomes" id="UP000799755"/>
    </source>
</evidence>
<accession>A0ACB6QRN0</accession>
<reference evidence="1" key="1">
    <citation type="journal article" date="2020" name="Stud. Mycol.">
        <title>101 Dothideomycetes genomes: a test case for predicting lifestyles and emergence of pathogens.</title>
        <authorList>
            <person name="Haridas S."/>
            <person name="Albert R."/>
            <person name="Binder M."/>
            <person name="Bloem J."/>
            <person name="Labutti K."/>
            <person name="Salamov A."/>
            <person name="Andreopoulos B."/>
            <person name="Baker S."/>
            <person name="Barry K."/>
            <person name="Bills G."/>
            <person name="Bluhm B."/>
            <person name="Cannon C."/>
            <person name="Castanera R."/>
            <person name="Culley D."/>
            <person name="Daum C."/>
            <person name="Ezra D."/>
            <person name="Gonzalez J."/>
            <person name="Henrissat B."/>
            <person name="Kuo A."/>
            <person name="Liang C."/>
            <person name="Lipzen A."/>
            <person name="Lutzoni F."/>
            <person name="Magnuson J."/>
            <person name="Mondo S."/>
            <person name="Nolan M."/>
            <person name="Ohm R."/>
            <person name="Pangilinan J."/>
            <person name="Park H.-J."/>
            <person name="Ramirez L."/>
            <person name="Alfaro M."/>
            <person name="Sun H."/>
            <person name="Tritt A."/>
            <person name="Yoshinaga Y."/>
            <person name="Zwiers L.-H."/>
            <person name="Turgeon B."/>
            <person name="Goodwin S."/>
            <person name="Spatafora J."/>
            <person name="Crous P."/>
            <person name="Grigoriev I."/>
        </authorList>
    </citation>
    <scope>NUCLEOTIDE SEQUENCE</scope>
    <source>
        <strain evidence="1">ATCC 200398</strain>
    </source>
</reference>
<gene>
    <name evidence="1" type="ORF">BDR25DRAFT_356370</name>
</gene>
<evidence type="ECO:0000313" key="1">
    <source>
        <dbReference type="EMBL" id="KAF2469633.1"/>
    </source>
</evidence>
<name>A0ACB6QRN0_9PLEO</name>
<dbReference type="Proteomes" id="UP000799755">
    <property type="component" value="Unassembled WGS sequence"/>
</dbReference>
<dbReference type="EMBL" id="MU003511">
    <property type="protein sequence ID" value="KAF2469633.1"/>
    <property type="molecule type" value="Genomic_DNA"/>
</dbReference>
<comment type="caution">
    <text evidence="1">The sequence shown here is derived from an EMBL/GenBank/DDBJ whole genome shotgun (WGS) entry which is preliminary data.</text>
</comment>
<keyword evidence="2" id="KW-1185">Reference proteome</keyword>
<proteinExistence type="predicted"/>
<protein>
    <submittedName>
        <fullName evidence="1">Uncharacterized protein</fullName>
    </submittedName>
</protein>
<organism evidence="1 2">
    <name type="scientific">Lindgomyces ingoldianus</name>
    <dbReference type="NCBI Taxonomy" id="673940"/>
    <lineage>
        <taxon>Eukaryota</taxon>
        <taxon>Fungi</taxon>
        <taxon>Dikarya</taxon>
        <taxon>Ascomycota</taxon>
        <taxon>Pezizomycotina</taxon>
        <taxon>Dothideomycetes</taxon>
        <taxon>Pleosporomycetidae</taxon>
        <taxon>Pleosporales</taxon>
        <taxon>Lindgomycetaceae</taxon>
        <taxon>Lindgomyces</taxon>
    </lineage>
</organism>
<sequence length="65" mass="7454">MRFPNINLINRHCKNLQVLGQAGIVFHSHEEIVQVPPDLAAQDTEMKDIFEHVRISDSVFRLDGL</sequence>